<keyword evidence="4 5" id="KW-0472">Membrane</keyword>
<evidence type="ECO:0000256" key="4">
    <source>
        <dbReference type="ARBA" id="ARBA00023136"/>
    </source>
</evidence>
<comment type="subcellular location">
    <subcellularLocation>
        <location evidence="1">Membrane</location>
        <topology evidence="1">Multi-pass membrane protein</topology>
    </subcellularLocation>
</comment>
<sequence>MPVYFQTVFNVNLKQAAWFSALPWATMAVSGYFAGSASDFLIRTGHSVTSVRKIMQSIGFMGPGLSLLCLNYAKSPSCAAILMTIALSLSSFSQAGFLLNMQDIAPEYAGFLHGISNCAGTLAAIVSTIGTGYFVQWLGSFQAFLTVTAFLYFATTVFWILFATGERVF</sequence>
<dbReference type="GO" id="GO:0005315">
    <property type="term" value="F:phosphate transmembrane transporter activity"/>
    <property type="evidence" value="ECO:0007669"/>
    <property type="project" value="TreeGrafter"/>
</dbReference>
<dbReference type="InterPro" id="IPR036259">
    <property type="entry name" value="MFS_trans_sf"/>
</dbReference>
<feature type="transmembrane region" description="Helical" evidence="5">
    <location>
        <begin position="111"/>
        <end position="135"/>
    </location>
</feature>
<dbReference type="PANTHER" id="PTHR11662">
    <property type="entry name" value="SOLUTE CARRIER FAMILY 17"/>
    <property type="match status" value="1"/>
</dbReference>
<dbReference type="GO" id="GO:0009536">
    <property type="term" value="C:plastid"/>
    <property type="evidence" value="ECO:0007669"/>
    <property type="project" value="TreeGrafter"/>
</dbReference>
<evidence type="ECO:0000313" key="7">
    <source>
        <dbReference type="Proteomes" id="UP000712600"/>
    </source>
</evidence>
<dbReference type="AlphaFoldDB" id="A0A8S9QNE7"/>
<dbReference type="InterPro" id="IPR050382">
    <property type="entry name" value="MFS_Na/Anion_cotransporter"/>
</dbReference>
<feature type="transmembrane region" description="Helical" evidence="5">
    <location>
        <begin position="141"/>
        <end position="162"/>
    </location>
</feature>
<evidence type="ECO:0000256" key="1">
    <source>
        <dbReference type="ARBA" id="ARBA00004141"/>
    </source>
</evidence>
<accession>A0A8S9QNE7</accession>
<evidence type="ECO:0008006" key="8">
    <source>
        <dbReference type="Google" id="ProtNLM"/>
    </source>
</evidence>
<dbReference type="SUPFAM" id="SSF103473">
    <property type="entry name" value="MFS general substrate transporter"/>
    <property type="match status" value="1"/>
</dbReference>
<gene>
    <name evidence="6" type="ORF">F2Q69_00017579</name>
</gene>
<feature type="transmembrane region" description="Helical" evidence="5">
    <location>
        <begin position="20"/>
        <end position="42"/>
    </location>
</feature>
<name>A0A8S9QNE7_BRACR</name>
<evidence type="ECO:0000256" key="5">
    <source>
        <dbReference type="SAM" id="Phobius"/>
    </source>
</evidence>
<dbReference type="EMBL" id="QGKX02000996">
    <property type="protein sequence ID" value="KAF3552718.1"/>
    <property type="molecule type" value="Genomic_DNA"/>
</dbReference>
<organism evidence="6 7">
    <name type="scientific">Brassica cretica</name>
    <name type="common">Mustard</name>
    <dbReference type="NCBI Taxonomy" id="69181"/>
    <lineage>
        <taxon>Eukaryota</taxon>
        <taxon>Viridiplantae</taxon>
        <taxon>Streptophyta</taxon>
        <taxon>Embryophyta</taxon>
        <taxon>Tracheophyta</taxon>
        <taxon>Spermatophyta</taxon>
        <taxon>Magnoliopsida</taxon>
        <taxon>eudicotyledons</taxon>
        <taxon>Gunneridae</taxon>
        <taxon>Pentapetalae</taxon>
        <taxon>rosids</taxon>
        <taxon>malvids</taxon>
        <taxon>Brassicales</taxon>
        <taxon>Brassicaceae</taxon>
        <taxon>Brassiceae</taxon>
        <taxon>Brassica</taxon>
    </lineage>
</organism>
<keyword evidence="2 5" id="KW-0812">Transmembrane</keyword>
<reference evidence="6" key="1">
    <citation type="submission" date="2019-12" db="EMBL/GenBank/DDBJ databases">
        <title>Genome sequencing and annotation of Brassica cretica.</title>
        <authorList>
            <person name="Studholme D.J."/>
            <person name="Sarris P."/>
        </authorList>
    </citation>
    <scope>NUCLEOTIDE SEQUENCE</scope>
    <source>
        <strain evidence="6">PFS-109/04</strain>
        <tissue evidence="6">Leaf</tissue>
    </source>
</reference>
<evidence type="ECO:0000313" key="6">
    <source>
        <dbReference type="EMBL" id="KAF3552718.1"/>
    </source>
</evidence>
<dbReference type="GO" id="GO:0016020">
    <property type="term" value="C:membrane"/>
    <property type="evidence" value="ECO:0007669"/>
    <property type="project" value="UniProtKB-SubCell"/>
</dbReference>
<keyword evidence="3 5" id="KW-1133">Transmembrane helix</keyword>
<proteinExistence type="predicted"/>
<protein>
    <recommendedName>
        <fullName evidence="8">Major facilitator superfamily (MFS) profile domain-containing protein</fullName>
    </recommendedName>
</protein>
<evidence type="ECO:0000256" key="3">
    <source>
        <dbReference type="ARBA" id="ARBA00022989"/>
    </source>
</evidence>
<dbReference type="Proteomes" id="UP000712600">
    <property type="component" value="Unassembled WGS sequence"/>
</dbReference>
<dbReference type="PANTHER" id="PTHR11662:SF399">
    <property type="entry name" value="FI19708P1-RELATED"/>
    <property type="match status" value="1"/>
</dbReference>
<dbReference type="FunFam" id="1.20.1250.20:FF:000058">
    <property type="entry name" value="ascorbate transporter, chloroplastic isoform X1"/>
    <property type="match status" value="1"/>
</dbReference>
<evidence type="ECO:0000256" key="2">
    <source>
        <dbReference type="ARBA" id="ARBA00022692"/>
    </source>
</evidence>
<dbReference type="Gene3D" id="1.20.1250.20">
    <property type="entry name" value="MFS general substrate transporter like domains"/>
    <property type="match status" value="1"/>
</dbReference>
<comment type="caution">
    <text evidence="6">The sequence shown here is derived from an EMBL/GenBank/DDBJ whole genome shotgun (WGS) entry which is preliminary data.</text>
</comment>